<comment type="caution">
    <text evidence="1">The sequence shown here is derived from an EMBL/GenBank/DDBJ whole genome shotgun (WGS) entry which is preliminary data.</text>
</comment>
<dbReference type="EMBL" id="MWUE01000009">
    <property type="protein sequence ID" value="OQP34888.1"/>
    <property type="molecule type" value="Genomic_DNA"/>
</dbReference>
<protein>
    <submittedName>
        <fullName evidence="1">Uncharacterized protein</fullName>
    </submittedName>
</protein>
<accession>A0A1V9DM23</accession>
<dbReference type="OrthoDB" id="6539617at2"/>
<dbReference type="Proteomes" id="UP000192769">
    <property type="component" value="Unassembled WGS sequence"/>
</dbReference>
<proteinExistence type="predicted"/>
<gene>
    <name evidence="1" type="ORF">B2J69_07090</name>
</gene>
<evidence type="ECO:0000313" key="2">
    <source>
        <dbReference type="Proteomes" id="UP000192769"/>
    </source>
</evidence>
<reference evidence="1 2" key="1">
    <citation type="submission" date="2017-02" db="EMBL/GenBank/DDBJ databases">
        <title>Whole genome shotgun sequence of Pantoea agglomerans strain AS1 isolated from a cycad, Zamia floridana in Central Florida, USA.</title>
        <authorList>
            <person name="Lata P."/>
            <person name="Govindarajan S."/>
            <person name="Qi F."/>
            <person name="Li J.-L."/>
            <person name="Maurya S.K."/>
            <person name="Sahoo M.K."/>
        </authorList>
    </citation>
    <scope>NUCLEOTIDE SEQUENCE [LARGE SCALE GENOMIC DNA]</scope>
    <source>
        <strain evidence="1 2">AS1</strain>
    </source>
</reference>
<sequence>MECSTMALLSEDELVEIAGRMLAGEYKTITGFSQDLAAFLLSTEKRALSRDNKNTGDIIFVSEIHRIESIITGEAWRTASGLRSGVWH</sequence>
<evidence type="ECO:0000313" key="1">
    <source>
        <dbReference type="EMBL" id="OQP34888.1"/>
    </source>
</evidence>
<organism evidence="1 2">
    <name type="scientific">Pantoea latae</name>
    <dbReference type="NCBI Taxonomy" id="1964541"/>
    <lineage>
        <taxon>Bacteria</taxon>
        <taxon>Pseudomonadati</taxon>
        <taxon>Pseudomonadota</taxon>
        <taxon>Gammaproteobacteria</taxon>
        <taxon>Enterobacterales</taxon>
        <taxon>Erwiniaceae</taxon>
        <taxon>Pantoea</taxon>
    </lineage>
</organism>
<keyword evidence="2" id="KW-1185">Reference proteome</keyword>
<dbReference type="AlphaFoldDB" id="A0A1V9DM23"/>
<name>A0A1V9DM23_9GAMM</name>